<dbReference type="InterPro" id="IPR000515">
    <property type="entry name" value="MetI-like"/>
</dbReference>
<dbReference type="EMBL" id="FQUP01000004">
    <property type="protein sequence ID" value="SHG27963.1"/>
    <property type="molecule type" value="Genomic_DNA"/>
</dbReference>
<evidence type="ECO:0000313" key="9">
    <source>
        <dbReference type="EMBL" id="SHG27963.1"/>
    </source>
</evidence>
<keyword evidence="9" id="KW-0762">Sugar transport</keyword>
<evidence type="ECO:0000313" key="10">
    <source>
        <dbReference type="Proteomes" id="UP000184485"/>
    </source>
</evidence>
<feature type="transmembrane region" description="Helical" evidence="7">
    <location>
        <begin position="79"/>
        <end position="101"/>
    </location>
</feature>
<dbReference type="Proteomes" id="UP000184485">
    <property type="component" value="Unassembled WGS sequence"/>
</dbReference>
<keyword evidence="10" id="KW-1185">Reference proteome</keyword>
<evidence type="ECO:0000256" key="3">
    <source>
        <dbReference type="ARBA" id="ARBA00022475"/>
    </source>
</evidence>
<feature type="domain" description="ABC transmembrane type-1" evidence="8">
    <location>
        <begin position="75"/>
        <end position="267"/>
    </location>
</feature>
<evidence type="ECO:0000256" key="7">
    <source>
        <dbReference type="RuleBase" id="RU363032"/>
    </source>
</evidence>
<evidence type="ECO:0000256" key="6">
    <source>
        <dbReference type="ARBA" id="ARBA00023136"/>
    </source>
</evidence>
<dbReference type="RefSeq" id="WP_073056142.1">
    <property type="nucleotide sequence ID" value="NZ_FQUP01000004.1"/>
</dbReference>
<keyword evidence="3" id="KW-1003">Cell membrane</keyword>
<keyword evidence="6 7" id="KW-0472">Membrane</keyword>
<dbReference type="STRING" id="1122133.SAMN02745157_3897"/>
<dbReference type="PROSITE" id="PS50928">
    <property type="entry name" value="ABC_TM1"/>
    <property type="match status" value="1"/>
</dbReference>
<evidence type="ECO:0000256" key="2">
    <source>
        <dbReference type="ARBA" id="ARBA00022448"/>
    </source>
</evidence>
<dbReference type="SUPFAM" id="SSF161098">
    <property type="entry name" value="MetI-like"/>
    <property type="match status" value="1"/>
</dbReference>
<proteinExistence type="inferred from homology"/>
<sequence length="282" mass="31163">MSAEIGETTGVVREARFTSALILTVFWVLPIALLIMSAFKTPIEFSSTSTLALPQSFHLFDNIARAWAKGMASGFVNSAIYGVVASVISVILAAMAAYGIVRLRIPQGMFWFLLIYSGTIFPFQMYLIPLFNLYLDTGLYDTRIGIIAFYVAITIPFCMFVMRGFFLTVSWQVQEAAALDGANSWQTFWRIMMPMARAPLILLILIQFTWIWNDLLFGLVLTKSESVRPIMVALAGMQGVYGASDGPSVIAATLVGSAPTLILFLALQRYFVRGLTLGMGER</sequence>
<evidence type="ECO:0000256" key="4">
    <source>
        <dbReference type="ARBA" id="ARBA00022692"/>
    </source>
</evidence>
<evidence type="ECO:0000259" key="8">
    <source>
        <dbReference type="PROSITE" id="PS50928"/>
    </source>
</evidence>
<evidence type="ECO:0000256" key="5">
    <source>
        <dbReference type="ARBA" id="ARBA00022989"/>
    </source>
</evidence>
<dbReference type="Pfam" id="PF00528">
    <property type="entry name" value="BPD_transp_1"/>
    <property type="match status" value="1"/>
</dbReference>
<comment type="subcellular location">
    <subcellularLocation>
        <location evidence="1 7">Cell membrane</location>
        <topology evidence="1 7">Multi-pass membrane protein</topology>
    </subcellularLocation>
</comment>
<comment type="similarity">
    <text evidence="7">Belongs to the binding-protein-dependent transport system permease family.</text>
</comment>
<dbReference type="PANTHER" id="PTHR43744">
    <property type="entry name" value="ABC TRANSPORTER PERMEASE PROTEIN MG189-RELATED-RELATED"/>
    <property type="match status" value="1"/>
</dbReference>
<keyword evidence="5 7" id="KW-1133">Transmembrane helix</keyword>
<keyword evidence="2 7" id="KW-0813">Transport</keyword>
<dbReference type="PANTHER" id="PTHR43744:SF12">
    <property type="entry name" value="ABC TRANSPORTER PERMEASE PROTEIN MG189-RELATED"/>
    <property type="match status" value="1"/>
</dbReference>
<feature type="transmembrane region" description="Helical" evidence="7">
    <location>
        <begin position="200"/>
        <end position="221"/>
    </location>
</feature>
<dbReference type="GO" id="GO:0055085">
    <property type="term" value="P:transmembrane transport"/>
    <property type="evidence" value="ECO:0007669"/>
    <property type="project" value="InterPro"/>
</dbReference>
<dbReference type="Gene3D" id="1.10.3720.10">
    <property type="entry name" value="MetI-like"/>
    <property type="match status" value="1"/>
</dbReference>
<organism evidence="9 10">
    <name type="scientific">Kaistia soli DSM 19436</name>
    <dbReference type="NCBI Taxonomy" id="1122133"/>
    <lineage>
        <taxon>Bacteria</taxon>
        <taxon>Pseudomonadati</taxon>
        <taxon>Pseudomonadota</taxon>
        <taxon>Alphaproteobacteria</taxon>
        <taxon>Hyphomicrobiales</taxon>
        <taxon>Kaistiaceae</taxon>
        <taxon>Kaistia</taxon>
    </lineage>
</organism>
<dbReference type="OrthoDB" id="9815445at2"/>
<feature type="transmembrane region" description="Helical" evidence="7">
    <location>
        <begin position="147"/>
        <end position="166"/>
    </location>
</feature>
<feature type="transmembrane region" description="Helical" evidence="7">
    <location>
        <begin position="20"/>
        <end position="39"/>
    </location>
</feature>
<gene>
    <name evidence="9" type="ORF">SAMN02745157_3897</name>
</gene>
<keyword evidence="4 7" id="KW-0812">Transmembrane</keyword>
<dbReference type="CDD" id="cd06261">
    <property type="entry name" value="TM_PBP2"/>
    <property type="match status" value="1"/>
</dbReference>
<reference evidence="9 10" key="1">
    <citation type="submission" date="2016-11" db="EMBL/GenBank/DDBJ databases">
        <authorList>
            <person name="Jaros S."/>
            <person name="Januszkiewicz K."/>
            <person name="Wedrychowicz H."/>
        </authorList>
    </citation>
    <scope>NUCLEOTIDE SEQUENCE [LARGE SCALE GENOMIC DNA]</scope>
    <source>
        <strain evidence="9 10">DSM 19436</strain>
    </source>
</reference>
<protein>
    <submittedName>
        <fullName evidence="9">Multiple sugar transport system permease protein</fullName>
    </submittedName>
</protein>
<dbReference type="AlphaFoldDB" id="A0A1M5IJJ7"/>
<accession>A0A1M5IJJ7</accession>
<feature type="transmembrane region" description="Helical" evidence="7">
    <location>
        <begin position="249"/>
        <end position="272"/>
    </location>
</feature>
<dbReference type="InterPro" id="IPR035906">
    <property type="entry name" value="MetI-like_sf"/>
</dbReference>
<feature type="transmembrane region" description="Helical" evidence="7">
    <location>
        <begin position="108"/>
        <end position="127"/>
    </location>
</feature>
<evidence type="ECO:0000256" key="1">
    <source>
        <dbReference type="ARBA" id="ARBA00004651"/>
    </source>
</evidence>
<dbReference type="GO" id="GO:0005886">
    <property type="term" value="C:plasma membrane"/>
    <property type="evidence" value="ECO:0007669"/>
    <property type="project" value="UniProtKB-SubCell"/>
</dbReference>
<name>A0A1M5IJJ7_9HYPH</name>